<comment type="caution">
    <text evidence="4">The sequence shown here is derived from an EMBL/GenBank/DDBJ whole genome shotgun (WGS) entry which is preliminary data.</text>
</comment>
<dbReference type="Pfam" id="PF00567">
    <property type="entry name" value="TUDOR"/>
    <property type="match status" value="1"/>
</dbReference>
<dbReference type="SMART" id="SM00333">
    <property type="entry name" value="TUDOR"/>
    <property type="match status" value="1"/>
</dbReference>
<proteinExistence type="predicted"/>
<dbReference type="Proteomes" id="UP000663870">
    <property type="component" value="Unassembled WGS sequence"/>
</dbReference>
<gene>
    <name evidence="4" type="ORF">JXQ802_LOCUS22163</name>
    <name evidence="3" type="ORF">PYM288_LOCUS16051</name>
</gene>
<evidence type="ECO:0000259" key="2">
    <source>
        <dbReference type="PROSITE" id="PS50304"/>
    </source>
</evidence>
<sequence>MQRPVRGYRGGSRISAYLAHTHGINDNGDNDHERSSLSNSNLGETEDDNNDIDITIKSKNSSVLSSIAISTDFESVIRSLQPLAIRQKKPKNNSNINSQKADLPQLNMISDTTNTINEQTKDQPTHHWFPKPDVGHVKSNDFIRHNHIGEEELIEQFQYELQLSVGDELKALLSSFSGKDDSFYVLVINENTAAIDRAMSELQEDHIPNREYLQVPQIKTLVVARYADDKKYYRAWVTSVDIEHEQAIVFFVDFGNESTVLFSDIYTCPESVRLLPWLGIRVRLTNETMTAEELTTFWKLTESHYVWIRINEIFKDSYGIQIKIDYTVYLQQERLKMVTSKRFINKAIQTKTDEKFIYPRNSSEKNLCLSTPSKIDQIQIGNENFLRNLFEMINNELRSVRHRINGSDEASQDRHDQLMQLLFSIVNSNNSNNQKKIC</sequence>
<keyword evidence="5" id="KW-1185">Reference proteome</keyword>
<dbReference type="EMBL" id="CAJNOH010000403">
    <property type="protein sequence ID" value="CAF1029356.1"/>
    <property type="molecule type" value="Genomic_DNA"/>
</dbReference>
<feature type="domain" description="Tudor" evidence="2">
    <location>
        <begin position="215"/>
        <end position="275"/>
    </location>
</feature>
<dbReference type="Gene3D" id="2.30.30.140">
    <property type="match status" value="1"/>
</dbReference>
<dbReference type="InterPro" id="IPR050621">
    <property type="entry name" value="Tudor_domain_containing"/>
</dbReference>
<dbReference type="EMBL" id="CAJNOL010000668">
    <property type="protein sequence ID" value="CAF1159226.1"/>
    <property type="molecule type" value="Genomic_DNA"/>
</dbReference>
<feature type="region of interest" description="Disordered" evidence="1">
    <location>
        <begin position="21"/>
        <end position="50"/>
    </location>
</feature>
<organism evidence="4 5">
    <name type="scientific">Rotaria sordida</name>
    <dbReference type="NCBI Taxonomy" id="392033"/>
    <lineage>
        <taxon>Eukaryota</taxon>
        <taxon>Metazoa</taxon>
        <taxon>Spiralia</taxon>
        <taxon>Gnathifera</taxon>
        <taxon>Rotifera</taxon>
        <taxon>Eurotatoria</taxon>
        <taxon>Bdelloidea</taxon>
        <taxon>Philodinida</taxon>
        <taxon>Philodinidae</taxon>
        <taxon>Rotaria</taxon>
    </lineage>
</organism>
<evidence type="ECO:0000313" key="4">
    <source>
        <dbReference type="EMBL" id="CAF1159226.1"/>
    </source>
</evidence>
<accession>A0A814TGA3</accession>
<dbReference type="PROSITE" id="PS50304">
    <property type="entry name" value="TUDOR"/>
    <property type="match status" value="1"/>
</dbReference>
<evidence type="ECO:0000313" key="5">
    <source>
        <dbReference type="Proteomes" id="UP000663870"/>
    </source>
</evidence>
<dbReference type="SUPFAM" id="SSF63748">
    <property type="entry name" value="Tudor/PWWP/MBT"/>
    <property type="match status" value="1"/>
</dbReference>
<dbReference type="Gene3D" id="2.40.50.90">
    <property type="match status" value="1"/>
</dbReference>
<protein>
    <recommendedName>
        <fullName evidence="2">Tudor domain-containing protein</fullName>
    </recommendedName>
</protein>
<name>A0A814TGA3_9BILA</name>
<dbReference type="InterPro" id="IPR035437">
    <property type="entry name" value="SNase_OB-fold_sf"/>
</dbReference>
<dbReference type="Proteomes" id="UP000663854">
    <property type="component" value="Unassembled WGS sequence"/>
</dbReference>
<dbReference type="AlphaFoldDB" id="A0A814TGA3"/>
<dbReference type="FunFam" id="2.30.30.140:FF:000018">
    <property type="entry name" value="Serine/threonine-protein kinase 31"/>
    <property type="match status" value="1"/>
</dbReference>
<dbReference type="PANTHER" id="PTHR22948">
    <property type="entry name" value="TUDOR DOMAIN CONTAINING PROTEIN"/>
    <property type="match status" value="1"/>
</dbReference>
<dbReference type="PANTHER" id="PTHR22948:SF72">
    <property type="entry name" value="TUDOR DOMAIN-CONTAINING PROTEIN"/>
    <property type="match status" value="1"/>
</dbReference>
<dbReference type="InterPro" id="IPR002999">
    <property type="entry name" value="Tudor"/>
</dbReference>
<reference evidence="4" key="1">
    <citation type="submission" date="2021-02" db="EMBL/GenBank/DDBJ databases">
        <authorList>
            <person name="Nowell W R."/>
        </authorList>
    </citation>
    <scope>NUCLEOTIDE SEQUENCE</scope>
</reference>
<evidence type="ECO:0000313" key="3">
    <source>
        <dbReference type="EMBL" id="CAF1029356.1"/>
    </source>
</evidence>
<evidence type="ECO:0000256" key="1">
    <source>
        <dbReference type="SAM" id="MobiDB-lite"/>
    </source>
</evidence>